<dbReference type="EMBL" id="CADIKZ010000005">
    <property type="protein sequence ID" value="CAB3858414.1"/>
    <property type="molecule type" value="Genomic_DNA"/>
</dbReference>
<gene>
    <name evidence="3" type="ORF">LMG26788_02129</name>
</gene>
<keyword evidence="4" id="KW-1185">Reference proteome</keyword>
<feature type="chain" id="PRO_5028879995" description="DUF4434 domain-containing protein" evidence="1">
    <location>
        <begin position="28"/>
        <end position="326"/>
    </location>
</feature>
<reference evidence="3 4" key="1">
    <citation type="submission" date="2020-04" db="EMBL/GenBank/DDBJ databases">
        <authorList>
            <person name="De Canck E."/>
        </authorList>
    </citation>
    <scope>NUCLEOTIDE SEQUENCE [LARGE SCALE GENOMIC DNA]</scope>
    <source>
        <strain evidence="3 4">LMG 26788</strain>
    </source>
</reference>
<accession>A0A6S7D3D9</accession>
<organism evidence="3 4">
    <name type="scientific">Achromobacter pulmonis</name>
    <dbReference type="NCBI Taxonomy" id="1389932"/>
    <lineage>
        <taxon>Bacteria</taxon>
        <taxon>Pseudomonadati</taxon>
        <taxon>Pseudomonadota</taxon>
        <taxon>Betaproteobacteria</taxon>
        <taxon>Burkholderiales</taxon>
        <taxon>Alcaligenaceae</taxon>
        <taxon>Achromobacter</taxon>
    </lineage>
</organism>
<dbReference type="InterPro" id="IPR006311">
    <property type="entry name" value="TAT_signal"/>
</dbReference>
<dbReference type="RefSeq" id="WP_244957840.1">
    <property type="nucleotide sequence ID" value="NZ_CADIKZ010000005.1"/>
</dbReference>
<proteinExistence type="predicted"/>
<dbReference type="Gene3D" id="3.20.20.80">
    <property type="entry name" value="Glycosidases"/>
    <property type="match status" value="1"/>
</dbReference>
<evidence type="ECO:0000313" key="4">
    <source>
        <dbReference type="Proteomes" id="UP000494203"/>
    </source>
</evidence>
<dbReference type="PROSITE" id="PS51318">
    <property type="entry name" value="TAT"/>
    <property type="match status" value="1"/>
</dbReference>
<evidence type="ECO:0000259" key="2">
    <source>
        <dbReference type="Pfam" id="PF14488"/>
    </source>
</evidence>
<feature type="domain" description="DUF4434" evidence="2">
    <location>
        <begin position="35"/>
        <end position="314"/>
    </location>
</feature>
<dbReference type="Proteomes" id="UP000494203">
    <property type="component" value="Unassembled WGS sequence"/>
</dbReference>
<evidence type="ECO:0000256" key="1">
    <source>
        <dbReference type="SAM" id="SignalP"/>
    </source>
</evidence>
<dbReference type="InterPro" id="IPR027849">
    <property type="entry name" value="DUF4434"/>
</dbReference>
<keyword evidence="1" id="KW-0732">Signal</keyword>
<feature type="signal peptide" evidence="1">
    <location>
        <begin position="1"/>
        <end position="27"/>
    </location>
</feature>
<dbReference type="Pfam" id="PF14488">
    <property type="entry name" value="DUF4434"/>
    <property type="match status" value="1"/>
</dbReference>
<name>A0A6S7D3D9_9BURK</name>
<protein>
    <recommendedName>
        <fullName evidence="2">DUF4434 domain-containing protein</fullName>
    </recommendedName>
</protein>
<evidence type="ECO:0000313" key="3">
    <source>
        <dbReference type="EMBL" id="CAB3858414.1"/>
    </source>
</evidence>
<dbReference type="AlphaFoldDB" id="A0A6S7D3D9"/>
<sequence>MRHSSLTRRRLLQAAALAALAPLAACAPPISLGATFLQLWRSHLDLTREEWDRRFAAYRQLGCREIFLQWVGLEGGRPDDWMAPRPLLDAIFDQAQRHGLGVHVGLPYDQRWWNMLASPDKAALAAYLNGTRDRGVAYMRNAAWPERKNFRGWYVPYELEQYNWARPVRQALLLPWLDAFASASLASCGRLPSISTYHSRLPGGGSLMKLWALILDQVRIHPMIQDGVGVAGLANYRALEPLHDMLLRRGASFDLIMELFEELPSGSTDGTTFKARSADFGRVKQQWDVARGYGAKRIVAFTIDPWVIGGTPEARALRDAWMAARA</sequence>